<comment type="caution">
    <text evidence="2">The sequence shown here is derived from an EMBL/GenBank/DDBJ whole genome shotgun (WGS) entry which is preliminary data.</text>
</comment>
<dbReference type="GO" id="GO:0005886">
    <property type="term" value="C:plasma membrane"/>
    <property type="evidence" value="ECO:0007669"/>
    <property type="project" value="TreeGrafter"/>
</dbReference>
<feature type="region of interest" description="Disordered" evidence="1">
    <location>
        <begin position="27"/>
        <end position="47"/>
    </location>
</feature>
<dbReference type="PANTHER" id="PTHR45653:SF10">
    <property type="entry name" value="MYOBLAST CITY, ISOFORM B"/>
    <property type="match status" value="1"/>
</dbReference>
<dbReference type="GO" id="GO:0005085">
    <property type="term" value="F:guanyl-nucleotide exchange factor activity"/>
    <property type="evidence" value="ECO:0007669"/>
    <property type="project" value="InterPro"/>
</dbReference>
<dbReference type="InterPro" id="IPR026791">
    <property type="entry name" value="DOCK"/>
</dbReference>
<evidence type="ECO:0000256" key="1">
    <source>
        <dbReference type="SAM" id="MobiDB-lite"/>
    </source>
</evidence>
<keyword evidence="3" id="KW-1185">Reference proteome</keyword>
<feature type="compositionally biased region" description="Low complexity" evidence="1">
    <location>
        <begin position="27"/>
        <end position="41"/>
    </location>
</feature>
<dbReference type="GO" id="GO:0031267">
    <property type="term" value="F:small GTPase binding"/>
    <property type="evidence" value="ECO:0007669"/>
    <property type="project" value="TreeGrafter"/>
</dbReference>
<feature type="non-terminal residue" evidence="2">
    <location>
        <position position="1"/>
    </location>
</feature>
<reference evidence="2" key="1">
    <citation type="submission" date="2020-05" db="EMBL/GenBank/DDBJ databases">
        <title>Phylogenomic resolution of chytrid fungi.</title>
        <authorList>
            <person name="Stajich J.E."/>
            <person name="Amses K."/>
            <person name="Simmons R."/>
            <person name="Seto K."/>
            <person name="Myers J."/>
            <person name="Bonds A."/>
            <person name="Quandt C.A."/>
            <person name="Barry K."/>
            <person name="Liu P."/>
            <person name="Grigoriev I."/>
            <person name="Longcore J.E."/>
            <person name="James T.Y."/>
        </authorList>
    </citation>
    <scope>NUCLEOTIDE SEQUENCE</scope>
    <source>
        <strain evidence="2">JEL0318</strain>
    </source>
</reference>
<feature type="non-terminal residue" evidence="2">
    <location>
        <position position="318"/>
    </location>
</feature>
<dbReference type="PANTHER" id="PTHR45653">
    <property type="entry name" value="DEDICATOR OF CYTOKINESIS"/>
    <property type="match status" value="1"/>
</dbReference>
<evidence type="ECO:0000313" key="2">
    <source>
        <dbReference type="EMBL" id="KAJ3025051.1"/>
    </source>
</evidence>
<sequence length="318" mass="34324">VWHYLFRFAIQSNLLYSASLTFHHTSQTTTSSSTSSTSSPTSPFPPHILQSAKPTQDFLDSINDFIHLLTQLLSLTHPPHLIATQTLILQHFPSLIPELSRILPPEDIIVIVEKVVNSVRKGVSGVQSGRVNCIRGVMRSDLLRDRGEVLERVVEWCGEALNGEWEDGMGFMSVGAGTGGKGREYMRLCLDVLAEGVEGFSRISEVDGNQGVEGALVRLLVPLSGVYAEVWEALNASTGDSRRVSSSASSDGGGIVPVGGHGIEVGEVGVLVQAVLGVVSESALSAYLQQLVEDGDWERVGDLNWVVESLGRGEYLDE</sequence>
<dbReference type="GO" id="GO:0005737">
    <property type="term" value="C:cytoplasm"/>
    <property type="evidence" value="ECO:0007669"/>
    <property type="project" value="TreeGrafter"/>
</dbReference>
<evidence type="ECO:0000313" key="3">
    <source>
        <dbReference type="Proteomes" id="UP001212841"/>
    </source>
</evidence>
<gene>
    <name evidence="2" type="ORF">HK097_006762</name>
</gene>
<name>A0AAD5S0T3_9FUNG</name>
<proteinExistence type="predicted"/>
<dbReference type="Proteomes" id="UP001212841">
    <property type="component" value="Unassembled WGS sequence"/>
</dbReference>
<dbReference type="AlphaFoldDB" id="A0AAD5S0T3"/>
<accession>A0AAD5S0T3</accession>
<dbReference type="GO" id="GO:0007264">
    <property type="term" value="P:small GTPase-mediated signal transduction"/>
    <property type="evidence" value="ECO:0007669"/>
    <property type="project" value="InterPro"/>
</dbReference>
<dbReference type="EMBL" id="JADGJD010003189">
    <property type="protein sequence ID" value="KAJ3025051.1"/>
    <property type="molecule type" value="Genomic_DNA"/>
</dbReference>
<protein>
    <submittedName>
        <fullName evidence="2">Uncharacterized protein</fullName>
    </submittedName>
</protein>
<organism evidence="2 3">
    <name type="scientific">Rhizophlyctis rosea</name>
    <dbReference type="NCBI Taxonomy" id="64517"/>
    <lineage>
        <taxon>Eukaryota</taxon>
        <taxon>Fungi</taxon>
        <taxon>Fungi incertae sedis</taxon>
        <taxon>Chytridiomycota</taxon>
        <taxon>Chytridiomycota incertae sedis</taxon>
        <taxon>Chytridiomycetes</taxon>
        <taxon>Rhizophlyctidales</taxon>
        <taxon>Rhizophlyctidaceae</taxon>
        <taxon>Rhizophlyctis</taxon>
    </lineage>
</organism>